<dbReference type="InterPro" id="IPR029063">
    <property type="entry name" value="SAM-dependent_MTases_sf"/>
</dbReference>
<dbReference type="EMBL" id="NKDB02000001">
    <property type="protein sequence ID" value="RKJ99350.1"/>
    <property type="molecule type" value="Genomic_DNA"/>
</dbReference>
<sequence length="259" mass="27421">MRLPWPLPALLAWGAAWLLHVALQPRLGTLASLLGATGVGVLASLWGRNWWRRALIALGFPLSIALTGAAALPAWAWLLPLAVLLLVYPLNAWRDAPLFPTPRGALRGLDALAPLPPGAAVLDAGCGLGDGLLALRAAYPRARLHGLEWSWPLALLCRLRCPWAHVRRGDIWAAGWGGYQLVYVFQRPESMARAAAKALAEMAPGSWLVSLAFEVPGLAACARLPGFAGQGVWIYRMGAGAAAPRGATKECGASADVTL</sequence>
<feature type="transmembrane region" description="Helical" evidence="4">
    <location>
        <begin position="28"/>
        <end position="47"/>
    </location>
</feature>
<evidence type="ECO:0000256" key="2">
    <source>
        <dbReference type="ARBA" id="ARBA00022679"/>
    </source>
</evidence>
<keyword evidence="4" id="KW-0472">Membrane</keyword>
<accession>A0A3R7F1U6</accession>
<name>A0A3R7F1U6_9BURK</name>
<proteinExistence type="predicted"/>
<dbReference type="Proteomes" id="UP000216225">
    <property type="component" value="Unassembled WGS sequence"/>
</dbReference>
<evidence type="ECO:0000313" key="5">
    <source>
        <dbReference type="EMBL" id="RKJ99350.1"/>
    </source>
</evidence>
<evidence type="ECO:0000256" key="1">
    <source>
        <dbReference type="ARBA" id="ARBA00022603"/>
    </source>
</evidence>
<dbReference type="GO" id="GO:0016279">
    <property type="term" value="F:protein-lysine N-methyltransferase activity"/>
    <property type="evidence" value="ECO:0007669"/>
    <property type="project" value="InterPro"/>
</dbReference>
<dbReference type="PANTHER" id="PTHR13610:SF9">
    <property type="entry name" value="FI06469P"/>
    <property type="match status" value="1"/>
</dbReference>
<protein>
    <submittedName>
        <fullName evidence="5">Class I SAM-dependent methyltransferase</fullName>
    </submittedName>
</protein>
<keyword evidence="2 5" id="KW-0808">Transferase</keyword>
<comment type="caution">
    <text evidence="5">The sequence shown here is derived from an EMBL/GenBank/DDBJ whole genome shotgun (WGS) entry which is preliminary data.</text>
</comment>
<evidence type="ECO:0000313" key="6">
    <source>
        <dbReference type="Proteomes" id="UP000216225"/>
    </source>
</evidence>
<keyword evidence="3" id="KW-0949">S-adenosyl-L-methionine</keyword>
<evidence type="ECO:0000256" key="4">
    <source>
        <dbReference type="SAM" id="Phobius"/>
    </source>
</evidence>
<dbReference type="AlphaFoldDB" id="A0A3R7F1U6"/>
<keyword evidence="1 5" id="KW-0489">Methyltransferase</keyword>
<gene>
    <name evidence="5" type="ORF">CE154_006295</name>
</gene>
<dbReference type="Gene3D" id="3.40.50.150">
    <property type="entry name" value="Vaccinia Virus protein VP39"/>
    <property type="match status" value="1"/>
</dbReference>
<evidence type="ECO:0000256" key="3">
    <source>
        <dbReference type="ARBA" id="ARBA00022691"/>
    </source>
</evidence>
<dbReference type="RefSeq" id="WP_094436141.1">
    <property type="nucleotide sequence ID" value="NZ_NKDB02000001.1"/>
</dbReference>
<keyword evidence="4" id="KW-0812">Transmembrane</keyword>
<reference evidence="5 6" key="1">
    <citation type="submission" date="2018-09" db="EMBL/GenBank/DDBJ databases">
        <title>Genome comparison of Alicycliphilus sp. BQ1, a polyurethanolytic bacterium, with its closest phylogenetic relatives Alicycliphilus denitrificans BC and K601, unable to attack polyurethane.</title>
        <authorList>
            <person name="Loza-Tavera H."/>
            <person name="Lozano L."/>
            <person name="Cevallos M."/>
            <person name="Maya-Lucas O."/>
            <person name="Garcia-Mena J."/>
            <person name="Hernandez J."/>
        </authorList>
    </citation>
    <scope>NUCLEOTIDE SEQUENCE [LARGE SCALE GENOMIC DNA]</scope>
    <source>
        <strain evidence="5 6">BQ1</strain>
    </source>
</reference>
<organism evidence="5 6">
    <name type="scientific">Alicycliphilus denitrificans</name>
    <dbReference type="NCBI Taxonomy" id="179636"/>
    <lineage>
        <taxon>Bacteria</taxon>
        <taxon>Pseudomonadati</taxon>
        <taxon>Pseudomonadota</taxon>
        <taxon>Betaproteobacteria</taxon>
        <taxon>Burkholderiales</taxon>
        <taxon>Comamonadaceae</taxon>
        <taxon>Alicycliphilus</taxon>
    </lineage>
</organism>
<dbReference type="SUPFAM" id="SSF53335">
    <property type="entry name" value="S-adenosyl-L-methionine-dependent methyltransferases"/>
    <property type="match status" value="1"/>
</dbReference>
<dbReference type="PANTHER" id="PTHR13610">
    <property type="entry name" value="METHYLTRANSFERASE DOMAIN-CONTAINING PROTEIN"/>
    <property type="match status" value="1"/>
</dbReference>
<dbReference type="InterPro" id="IPR026170">
    <property type="entry name" value="FAM173A/B"/>
</dbReference>
<feature type="transmembrane region" description="Helical" evidence="4">
    <location>
        <begin position="54"/>
        <end position="71"/>
    </location>
</feature>
<keyword evidence="4" id="KW-1133">Transmembrane helix</keyword>
<dbReference type="GO" id="GO:0032259">
    <property type="term" value="P:methylation"/>
    <property type="evidence" value="ECO:0007669"/>
    <property type="project" value="UniProtKB-KW"/>
</dbReference>